<dbReference type="EMBL" id="SEYY01020950">
    <property type="protein sequence ID" value="KAB7496877.1"/>
    <property type="molecule type" value="Genomic_DNA"/>
</dbReference>
<dbReference type="Proteomes" id="UP000326759">
    <property type="component" value="Unassembled WGS sequence"/>
</dbReference>
<dbReference type="InterPro" id="IPR045163">
    <property type="entry name" value="Focadhesin/RST1"/>
</dbReference>
<feature type="non-terminal residue" evidence="2">
    <location>
        <position position="677"/>
    </location>
</feature>
<gene>
    <name evidence="2" type="primary">Focad</name>
    <name evidence="2" type="ORF">Anas_09568</name>
</gene>
<protein>
    <submittedName>
        <fullName evidence="2">Focadhesin</fullName>
    </submittedName>
</protein>
<proteinExistence type="predicted"/>
<dbReference type="InterPro" id="IPR016024">
    <property type="entry name" value="ARM-type_fold"/>
</dbReference>
<evidence type="ECO:0000313" key="3">
    <source>
        <dbReference type="Proteomes" id="UP000326759"/>
    </source>
</evidence>
<comment type="caution">
    <text evidence="2">The sequence shown here is derived from an EMBL/GenBank/DDBJ whole genome shotgun (WGS) entry which is preliminary data.</text>
</comment>
<dbReference type="InterPro" id="IPR022542">
    <property type="entry name" value="FOCAD/RST1_DUF3730"/>
</dbReference>
<reference evidence="2 3" key="1">
    <citation type="journal article" date="2019" name="PLoS Biol.">
        <title>Sex chromosomes control vertical transmission of feminizing Wolbachia symbionts in an isopod.</title>
        <authorList>
            <person name="Becking T."/>
            <person name="Chebbi M.A."/>
            <person name="Giraud I."/>
            <person name="Moumen B."/>
            <person name="Laverre T."/>
            <person name="Caubet Y."/>
            <person name="Peccoud J."/>
            <person name="Gilbert C."/>
            <person name="Cordaux R."/>
        </authorList>
    </citation>
    <scope>NUCLEOTIDE SEQUENCE [LARGE SCALE GENOMIC DNA]</scope>
    <source>
        <strain evidence="2">ANa2</strain>
        <tissue evidence="2">Whole body excluding digestive tract and cuticle</tissue>
    </source>
</reference>
<evidence type="ECO:0000259" key="1">
    <source>
        <dbReference type="Pfam" id="PF12530"/>
    </source>
</evidence>
<dbReference type="PANTHER" id="PTHR16212:SF4">
    <property type="entry name" value="FOCADHESIN"/>
    <property type="match status" value="1"/>
</dbReference>
<name>A0A5N5SS86_9CRUS</name>
<keyword evidence="3" id="KW-1185">Reference proteome</keyword>
<sequence length="677" mass="74947">MEDIDQKLDSGNVFLQSQSEEVKILWKKINGGEWIVSTLAVETVVGLVQQGRLPAPATLQNFIADLASSKSPTSLVRGITQIIQNSWQALLEPFIYHNLCFTDETPLVAKPLVNLLVSCHHLLGKPLVLLLCKIFTLIKVENKSHFERKLQVLCGLTKIALVSKMNYLSAALLPCLVICLPRAIKYGFSTRTVETYMVTLASQLGQGCDVTICSIAEALPFTSGQLQVNLLRVGATLLSHKDGNPLVGSRLLPSLLQILSARCSAIPNLSSAASVLVSLIQALPAQPSSNAQLSGNEFWETLSLSFPDLATYVPSVDLCNQIVKDPQCTADWLTKLASTVYQISKFHYTIVVAVFLYQGSTAESIQEATKVLQREVYKSKNLAHELFPIILYRLGREPDPTTRLHLLYFLPVLAVNKLTVPMILKTLLALWSSTSLKPLVLRLLLEVWKIEPRIHSYLSQLIHDKSSSTQELEIAKAYVVAEICKSKPSQHGEEFLSLLSALLNEHRGKDGTPQTTIALDGIYELCSAVVIDLRTTWKVIGPKLVKDKRPEVIVKLCKLLSLAPKLTVRSKEYEDFIQSAANILWGWASSKIKNGVNEAAFSALEKYDPQYFLLKMLPSYAREGHKLPEKMASTPFEAARKAEDVLTYVPGLAWVKLAVGIPKPHANYVESFLKSVV</sequence>
<feature type="domain" description="DUF3730" evidence="1">
    <location>
        <begin position="388"/>
        <end position="604"/>
    </location>
</feature>
<accession>A0A5N5SS86</accession>
<dbReference type="Pfam" id="PF12530">
    <property type="entry name" value="DUF3730"/>
    <property type="match status" value="1"/>
</dbReference>
<organism evidence="2 3">
    <name type="scientific">Armadillidium nasatum</name>
    <dbReference type="NCBI Taxonomy" id="96803"/>
    <lineage>
        <taxon>Eukaryota</taxon>
        <taxon>Metazoa</taxon>
        <taxon>Ecdysozoa</taxon>
        <taxon>Arthropoda</taxon>
        <taxon>Crustacea</taxon>
        <taxon>Multicrustacea</taxon>
        <taxon>Malacostraca</taxon>
        <taxon>Eumalacostraca</taxon>
        <taxon>Peracarida</taxon>
        <taxon>Isopoda</taxon>
        <taxon>Oniscidea</taxon>
        <taxon>Crinocheta</taxon>
        <taxon>Armadillidiidae</taxon>
        <taxon>Armadillidium</taxon>
    </lineage>
</organism>
<evidence type="ECO:0000313" key="2">
    <source>
        <dbReference type="EMBL" id="KAB7496877.1"/>
    </source>
</evidence>
<dbReference type="SUPFAM" id="SSF48371">
    <property type="entry name" value="ARM repeat"/>
    <property type="match status" value="1"/>
</dbReference>
<dbReference type="PANTHER" id="PTHR16212">
    <property type="entry name" value="FOCADHESIN FAMILY MEMBER"/>
    <property type="match status" value="1"/>
</dbReference>
<dbReference type="AlphaFoldDB" id="A0A5N5SS86"/>
<dbReference type="OrthoDB" id="6354723at2759"/>
<dbReference type="GO" id="GO:0060147">
    <property type="term" value="P:regulation of post-transcriptional gene silencing"/>
    <property type="evidence" value="ECO:0007669"/>
    <property type="project" value="InterPro"/>
</dbReference>